<evidence type="ECO:0000256" key="4">
    <source>
        <dbReference type="ARBA" id="ARBA00022723"/>
    </source>
</evidence>
<evidence type="ECO:0000256" key="6">
    <source>
        <dbReference type="ARBA" id="ARBA00022801"/>
    </source>
</evidence>
<comment type="similarity">
    <text evidence="2">In the central section; belongs to the CRISPR-associated helicase Cas3 family.</text>
</comment>
<dbReference type="PROSITE" id="PS51643">
    <property type="entry name" value="HD_CAS3"/>
    <property type="match status" value="1"/>
</dbReference>
<dbReference type="InterPro" id="IPR006935">
    <property type="entry name" value="Helicase/UvrB_N"/>
</dbReference>
<dbReference type="Gene3D" id="3.40.50.300">
    <property type="entry name" value="P-loop containing nucleotide triphosphate hydrolases"/>
    <property type="match status" value="2"/>
</dbReference>
<evidence type="ECO:0000313" key="12">
    <source>
        <dbReference type="EMBL" id="PYZ96614.1"/>
    </source>
</evidence>
<accession>A0A2W0H447</accession>
<dbReference type="InterPro" id="IPR054712">
    <property type="entry name" value="Cas3-like_dom"/>
</dbReference>
<comment type="similarity">
    <text evidence="1">In the N-terminal section; belongs to the CRISPR-associated nuclease Cas3-HD family.</text>
</comment>
<keyword evidence="9" id="KW-0051">Antiviral defense</keyword>
<gene>
    <name evidence="12" type="ORF">CR205_12980</name>
</gene>
<comment type="caution">
    <text evidence="12">The sequence shown here is derived from an EMBL/GenBank/DDBJ whole genome shotgun (WGS) entry which is preliminary data.</text>
</comment>
<dbReference type="GO" id="GO:0005524">
    <property type="term" value="F:ATP binding"/>
    <property type="evidence" value="ECO:0007669"/>
    <property type="project" value="UniProtKB-KW"/>
</dbReference>
<evidence type="ECO:0008006" key="14">
    <source>
        <dbReference type="Google" id="ProtNLM"/>
    </source>
</evidence>
<feature type="domain" description="Helicase ATP-binding" evidence="10">
    <location>
        <begin position="315"/>
        <end position="510"/>
    </location>
</feature>
<dbReference type="Pfam" id="PF18019">
    <property type="entry name" value="Cas3_HD"/>
    <property type="match status" value="1"/>
</dbReference>
<dbReference type="NCBIfam" id="TIGR01587">
    <property type="entry name" value="cas3_core"/>
    <property type="match status" value="1"/>
</dbReference>
<dbReference type="EMBL" id="PDOF01000002">
    <property type="protein sequence ID" value="PYZ96614.1"/>
    <property type="molecule type" value="Genomic_DNA"/>
</dbReference>
<keyword evidence="4" id="KW-0479">Metal-binding</keyword>
<evidence type="ECO:0000256" key="7">
    <source>
        <dbReference type="ARBA" id="ARBA00022806"/>
    </source>
</evidence>
<dbReference type="InterPro" id="IPR006474">
    <property type="entry name" value="Helicase_Cas3_CRISPR-ass_core"/>
</dbReference>
<evidence type="ECO:0000259" key="11">
    <source>
        <dbReference type="PROSITE" id="PS51643"/>
    </source>
</evidence>
<dbReference type="AlphaFoldDB" id="A0A2W0H447"/>
<keyword evidence="3" id="KW-0540">Nuclease</keyword>
<evidence type="ECO:0000256" key="1">
    <source>
        <dbReference type="ARBA" id="ARBA00006847"/>
    </source>
</evidence>
<dbReference type="GO" id="GO:0046872">
    <property type="term" value="F:metal ion binding"/>
    <property type="evidence" value="ECO:0007669"/>
    <property type="project" value="UniProtKB-KW"/>
</dbReference>
<dbReference type="Pfam" id="PF22590">
    <property type="entry name" value="Cas3-like_C_2"/>
    <property type="match status" value="1"/>
</dbReference>
<dbReference type="GO" id="GO:0051607">
    <property type="term" value="P:defense response to virus"/>
    <property type="evidence" value="ECO:0007669"/>
    <property type="project" value="UniProtKB-KW"/>
</dbReference>
<dbReference type="GO" id="GO:0004386">
    <property type="term" value="F:helicase activity"/>
    <property type="evidence" value="ECO:0007669"/>
    <property type="project" value="UniProtKB-KW"/>
</dbReference>
<evidence type="ECO:0000259" key="10">
    <source>
        <dbReference type="PROSITE" id="PS51192"/>
    </source>
</evidence>
<dbReference type="PROSITE" id="PS51192">
    <property type="entry name" value="HELICASE_ATP_BIND_1"/>
    <property type="match status" value="1"/>
</dbReference>
<dbReference type="GO" id="GO:0004518">
    <property type="term" value="F:nuclease activity"/>
    <property type="evidence" value="ECO:0007669"/>
    <property type="project" value="UniProtKB-KW"/>
</dbReference>
<dbReference type="SUPFAM" id="SSF52540">
    <property type="entry name" value="P-loop containing nucleoside triphosphate hydrolases"/>
    <property type="match status" value="1"/>
</dbReference>
<keyword evidence="6" id="KW-0378">Hydrolase</keyword>
<evidence type="ECO:0000256" key="9">
    <source>
        <dbReference type="ARBA" id="ARBA00023118"/>
    </source>
</evidence>
<dbReference type="InterPro" id="IPR038257">
    <property type="entry name" value="CRISPR-assoc_Cas3_HD_sf"/>
</dbReference>
<dbReference type="InterPro" id="IPR027417">
    <property type="entry name" value="P-loop_NTPase"/>
</dbReference>
<dbReference type="InterPro" id="IPR014001">
    <property type="entry name" value="Helicase_ATP-bd"/>
</dbReference>
<keyword evidence="7" id="KW-0347">Helicase</keyword>
<keyword evidence="13" id="KW-1185">Reference proteome</keyword>
<dbReference type="CDD" id="cd09641">
    <property type="entry name" value="Cas3''_I"/>
    <property type="match status" value="1"/>
</dbReference>
<evidence type="ECO:0000256" key="5">
    <source>
        <dbReference type="ARBA" id="ARBA00022741"/>
    </source>
</evidence>
<evidence type="ECO:0000256" key="3">
    <source>
        <dbReference type="ARBA" id="ARBA00022722"/>
    </source>
</evidence>
<dbReference type="InterPro" id="IPR006483">
    <property type="entry name" value="CRISPR-assoc_Cas3_HD"/>
</dbReference>
<dbReference type="Proteomes" id="UP000248066">
    <property type="component" value="Unassembled WGS sequence"/>
</dbReference>
<evidence type="ECO:0000256" key="2">
    <source>
        <dbReference type="ARBA" id="ARBA00009046"/>
    </source>
</evidence>
<protein>
    <recommendedName>
        <fullName evidence="14">CRISPR-associated helicase Cas3</fullName>
    </recommendedName>
</protein>
<feature type="domain" description="HD Cas3-type" evidence="11">
    <location>
        <begin position="21"/>
        <end position="247"/>
    </location>
</feature>
<dbReference type="NCBIfam" id="TIGR01596">
    <property type="entry name" value="cas3_HD"/>
    <property type="match status" value="1"/>
</dbReference>
<proteinExistence type="inferred from homology"/>
<dbReference type="GO" id="GO:0016787">
    <property type="term" value="F:hydrolase activity"/>
    <property type="evidence" value="ECO:0007669"/>
    <property type="project" value="UniProtKB-KW"/>
</dbReference>
<organism evidence="12 13">
    <name type="scientific">Alteribacter lacisalsi</name>
    <dbReference type="NCBI Taxonomy" id="2045244"/>
    <lineage>
        <taxon>Bacteria</taxon>
        <taxon>Bacillati</taxon>
        <taxon>Bacillota</taxon>
        <taxon>Bacilli</taxon>
        <taxon>Bacillales</taxon>
        <taxon>Bacillaceae</taxon>
        <taxon>Alteribacter</taxon>
    </lineage>
</organism>
<evidence type="ECO:0000256" key="8">
    <source>
        <dbReference type="ARBA" id="ARBA00022840"/>
    </source>
</evidence>
<name>A0A2W0H447_9BACI</name>
<evidence type="ECO:0000313" key="13">
    <source>
        <dbReference type="Proteomes" id="UP000248066"/>
    </source>
</evidence>
<dbReference type="GO" id="GO:0003677">
    <property type="term" value="F:DNA binding"/>
    <property type="evidence" value="ECO:0007669"/>
    <property type="project" value="InterPro"/>
</dbReference>
<dbReference type="Gene3D" id="1.10.3210.30">
    <property type="match status" value="1"/>
</dbReference>
<keyword evidence="8" id="KW-0067">ATP-binding</keyword>
<reference evidence="12 13" key="1">
    <citation type="submission" date="2017-10" db="EMBL/GenBank/DDBJ databases">
        <title>Bacillus sp. nov., a halophilic bacterium isolated from a Yangshapao Lake.</title>
        <authorList>
            <person name="Wang H."/>
        </authorList>
    </citation>
    <scope>NUCLEOTIDE SEQUENCE [LARGE SCALE GENOMIC DNA]</scope>
    <source>
        <strain evidence="12 13">YSP-3</strain>
    </source>
</reference>
<dbReference type="Pfam" id="PF04851">
    <property type="entry name" value="ResIII"/>
    <property type="match status" value="1"/>
</dbReference>
<keyword evidence="5" id="KW-0547">Nucleotide-binding</keyword>
<sequence length="843" mass="98955">MMIDKLIMNEGSYFAHTSSEVGRSKETLKEHTDLVMYYYNLFLEEGMEKSLRKLLQGSVFKSKSVGVYTLDKEDVEFVMEVANEAVAMHDVGKINPIFQFEKMNNTLFENDYKELVRELGSEHSIYSCAFFLCRNLRKIDERYEDKKKKKVLFRIVYDLCFVISKHHGSFKKIDNELYFELENTIARLHQKPIFFKNVMMGNEFEAFDVKALKRKFQNSLKLDTNETLDYFIFLKSVYSLLVTSDYYATHTYMALDNEKFGLKKLSNEDVENLLSTYKSSELYKKIESGRGKGFNEKSSMNEVRTALFWDVQDNYEKNRDKNILFVEAPTGGGKTNVSYGLALKICKEEKKKRIQYVFPFNTLMDQTQESLEEHLPQQRTHLKLQVLNSTTSTFDKNDVKERKLNYSDYKKGLFDKQMIRFPFSITSHVNFFNMIFGTSRDAHLKLPHLKDAVIILDEVQSYAPKVWREMIRFFDRYAEVFNWKVIIMSATLPPLDRLVPGTGLSTANLTPNSRKYYMHACFKKRVKLNDEFLTKEPLSQGEAMDSIHSIIGKNLGKKILLEMITKDTAKKVFDSLKDINNEYEVLKLDGDDTKYYRRKLLEYIKNYNKEGKTLIVVTTQVVEAGVDIDMEVGIKNISILDSEEQFGGRINRNSKMIESGVMYLIYYVEPRVVYRGDVRLTLTFATKPKEALEIFENKNYFGYYNRVFDNLGIDDEVAELVNATDFEGVRKKMTLIEQEQVQMFVDYECEGVRGKDVWEEYKRILEFEKDFAARTMKLEMLREDMANYLFNFVMEKRERKVNYEALPMEGGMYYLEDGEKYMRSVPEFSAKSFNKSMFIEDFS</sequence>